<dbReference type="InterPro" id="IPR045133">
    <property type="entry name" value="IRE1/2-like"/>
</dbReference>
<evidence type="ECO:0000313" key="18">
    <source>
        <dbReference type="Proteomes" id="UP001491310"/>
    </source>
</evidence>
<evidence type="ECO:0000256" key="8">
    <source>
        <dbReference type="ARBA" id="ARBA00022777"/>
    </source>
</evidence>
<keyword evidence="4" id="KW-0808">Transferase</keyword>
<accession>A0ABR2YIL9</accession>
<dbReference type="Pfam" id="PF00069">
    <property type="entry name" value="Pkinase"/>
    <property type="match status" value="1"/>
</dbReference>
<evidence type="ECO:0000259" key="16">
    <source>
        <dbReference type="PROSITE" id="PS51392"/>
    </source>
</evidence>
<feature type="compositionally biased region" description="Basic and acidic residues" evidence="13">
    <location>
        <begin position="827"/>
        <end position="837"/>
    </location>
</feature>
<dbReference type="Pfam" id="PF00642">
    <property type="entry name" value="zf-CCCH"/>
    <property type="match status" value="1"/>
</dbReference>
<feature type="compositionally biased region" description="Low complexity" evidence="13">
    <location>
        <begin position="277"/>
        <end position="311"/>
    </location>
</feature>
<evidence type="ECO:0000256" key="5">
    <source>
        <dbReference type="ARBA" id="ARBA00022692"/>
    </source>
</evidence>
<feature type="compositionally biased region" description="Basic and acidic residues" evidence="13">
    <location>
        <begin position="665"/>
        <end position="674"/>
    </location>
</feature>
<evidence type="ECO:0000256" key="4">
    <source>
        <dbReference type="ARBA" id="ARBA00022679"/>
    </source>
</evidence>
<dbReference type="SMART" id="SM00356">
    <property type="entry name" value="ZnF_C3H1"/>
    <property type="match status" value="1"/>
</dbReference>
<feature type="compositionally biased region" description="Polar residues" evidence="13">
    <location>
        <begin position="869"/>
        <end position="881"/>
    </location>
</feature>
<dbReference type="SUPFAM" id="SSF50998">
    <property type="entry name" value="Quinoprotein alcohol dehydrogenase-like"/>
    <property type="match status" value="1"/>
</dbReference>
<proteinExistence type="predicted"/>
<dbReference type="InterPro" id="IPR000571">
    <property type="entry name" value="Znf_CCCH"/>
</dbReference>
<dbReference type="EC" id="2.7.11.1" evidence="2"/>
<keyword evidence="3" id="KW-0723">Serine/threonine-protein kinase</keyword>
<evidence type="ECO:0000256" key="10">
    <source>
        <dbReference type="ARBA" id="ARBA00022989"/>
    </source>
</evidence>
<feature type="compositionally biased region" description="Basic and acidic residues" evidence="13">
    <location>
        <begin position="764"/>
        <end position="775"/>
    </location>
</feature>
<dbReference type="SUPFAM" id="SSF56112">
    <property type="entry name" value="Protein kinase-like (PK-like)"/>
    <property type="match status" value="1"/>
</dbReference>
<feature type="region of interest" description="Disordered" evidence="13">
    <location>
        <begin position="86"/>
        <end position="115"/>
    </location>
</feature>
<feature type="compositionally biased region" description="Low complexity" evidence="13">
    <location>
        <begin position="1348"/>
        <end position="1381"/>
    </location>
</feature>
<feature type="domain" description="C3H1-type" evidence="15">
    <location>
        <begin position="1537"/>
        <end position="1565"/>
    </location>
</feature>
<evidence type="ECO:0000256" key="2">
    <source>
        <dbReference type="ARBA" id="ARBA00012513"/>
    </source>
</evidence>
<evidence type="ECO:0000259" key="15">
    <source>
        <dbReference type="PROSITE" id="PS50103"/>
    </source>
</evidence>
<feature type="compositionally biased region" description="Acidic residues" evidence="13">
    <location>
        <begin position="687"/>
        <end position="697"/>
    </location>
</feature>
<feature type="compositionally biased region" description="Low complexity" evidence="13">
    <location>
        <begin position="1530"/>
        <end position="1539"/>
    </location>
</feature>
<evidence type="ECO:0000256" key="9">
    <source>
        <dbReference type="ARBA" id="ARBA00022840"/>
    </source>
</evidence>
<organism evidence="17 18">
    <name type="scientific">Coccomyxa subellipsoidea</name>
    <dbReference type="NCBI Taxonomy" id="248742"/>
    <lineage>
        <taxon>Eukaryota</taxon>
        <taxon>Viridiplantae</taxon>
        <taxon>Chlorophyta</taxon>
        <taxon>core chlorophytes</taxon>
        <taxon>Trebouxiophyceae</taxon>
        <taxon>Trebouxiophyceae incertae sedis</taxon>
        <taxon>Coccomyxaceae</taxon>
        <taxon>Coccomyxa</taxon>
    </lineage>
</organism>
<dbReference type="SMART" id="SM00220">
    <property type="entry name" value="S_TKc"/>
    <property type="match status" value="1"/>
</dbReference>
<dbReference type="PANTHER" id="PTHR13954">
    <property type="entry name" value="IRE1-RELATED"/>
    <property type="match status" value="1"/>
</dbReference>
<keyword evidence="10" id="KW-1133">Transmembrane helix</keyword>
<comment type="subcellular location">
    <subcellularLocation>
        <location evidence="1">Membrane</location>
        <topology evidence="1">Single-pass type I membrane protein</topology>
    </subcellularLocation>
</comment>
<keyword evidence="11" id="KW-0472">Membrane</keyword>
<dbReference type="SMART" id="SM00580">
    <property type="entry name" value="PUG"/>
    <property type="match status" value="1"/>
</dbReference>
<keyword evidence="12" id="KW-0863">Zinc-finger</keyword>
<protein>
    <recommendedName>
        <fullName evidence="2">non-specific serine/threonine protein kinase</fullName>
        <ecNumber evidence="2">2.7.11.1</ecNumber>
    </recommendedName>
</protein>
<keyword evidence="6" id="KW-0732">Signal</keyword>
<keyword evidence="7" id="KW-0547">Nucleotide-binding</keyword>
<feature type="compositionally biased region" description="Low complexity" evidence="13">
    <location>
        <begin position="1474"/>
        <end position="1491"/>
    </location>
</feature>
<feature type="domain" description="Protein kinase" evidence="14">
    <location>
        <begin position="896"/>
        <end position="1157"/>
    </location>
</feature>
<evidence type="ECO:0000256" key="6">
    <source>
        <dbReference type="ARBA" id="ARBA00022729"/>
    </source>
</evidence>
<evidence type="ECO:0000259" key="14">
    <source>
        <dbReference type="PROSITE" id="PS50011"/>
    </source>
</evidence>
<feature type="region of interest" description="Disordered" evidence="13">
    <location>
        <begin position="764"/>
        <end position="850"/>
    </location>
</feature>
<dbReference type="EMBL" id="JALJOT010000011">
    <property type="protein sequence ID" value="KAK9905893.1"/>
    <property type="molecule type" value="Genomic_DNA"/>
</dbReference>
<evidence type="ECO:0000256" key="3">
    <source>
        <dbReference type="ARBA" id="ARBA00022527"/>
    </source>
</evidence>
<keyword evidence="18" id="KW-1185">Reference proteome</keyword>
<evidence type="ECO:0000256" key="11">
    <source>
        <dbReference type="ARBA" id="ARBA00023136"/>
    </source>
</evidence>
<feature type="region of interest" description="Disordered" evidence="13">
    <location>
        <begin position="273"/>
        <end position="317"/>
    </location>
</feature>
<feature type="compositionally biased region" description="Acidic residues" evidence="13">
    <location>
        <begin position="838"/>
        <end position="850"/>
    </location>
</feature>
<keyword evidence="8" id="KW-0418">Kinase</keyword>
<dbReference type="Gene3D" id="3.30.200.20">
    <property type="entry name" value="Phosphorylase Kinase, domain 1"/>
    <property type="match status" value="1"/>
</dbReference>
<dbReference type="InterPro" id="IPR010513">
    <property type="entry name" value="KEN_dom"/>
</dbReference>
<dbReference type="PROSITE" id="PS50011">
    <property type="entry name" value="PROTEIN_KINASE_DOM"/>
    <property type="match status" value="1"/>
</dbReference>
<evidence type="ECO:0000256" key="1">
    <source>
        <dbReference type="ARBA" id="ARBA00004479"/>
    </source>
</evidence>
<evidence type="ECO:0000256" key="12">
    <source>
        <dbReference type="PROSITE-ProRule" id="PRU00723"/>
    </source>
</evidence>
<dbReference type="Proteomes" id="UP001491310">
    <property type="component" value="Unassembled WGS sequence"/>
</dbReference>
<dbReference type="InterPro" id="IPR011047">
    <property type="entry name" value="Quinoprotein_ADH-like_sf"/>
</dbReference>
<dbReference type="InterPro" id="IPR018391">
    <property type="entry name" value="PQQ_b-propeller_rpt"/>
</dbReference>
<feature type="compositionally biased region" description="Low complexity" evidence="13">
    <location>
        <begin position="1444"/>
        <end position="1466"/>
    </location>
</feature>
<dbReference type="PROSITE" id="PS50103">
    <property type="entry name" value="ZF_C3H1"/>
    <property type="match status" value="1"/>
</dbReference>
<evidence type="ECO:0000313" key="17">
    <source>
        <dbReference type="EMBL" id="KAK9905893.1"/>
    </source>
</evidence>
<dbReference type="PANTHER" id="PTHR13954:SF6">
    <property type="entry name" value="NON-SPECIFIC SERINE_THREONINE PROTEIN KINASE"/>
    <property type="match status" value="1"/>
</dbReference>
<dbReference type="PROSITE" id="PS51392">
    <property type="entry name" value="KEN"/>
    <property type="match status" value="1"/>
</dbReference>
<dbReference type="CDD" id="cd10422">
    <property type="entry name" value="RNase_Ire1"/>
    <property type="match status" value="1"/>
</dbReference>
<reference evidence="17 18" key="1">
    <citation type="journal article" date="2024" name="Nat. Commun.">
        <title>Phylogenomics reveals the evolutionary origins of lichenization in chlorophyte algae.</title>
        <authorList>
            <person name="Puginier C."/>
            <person name="Libourel C."/>
            <person name="Otte J."/>
            <person name="Skaloud P."/>
            <person name="Haon M."/>
            <person name="Grisel S."/>
            <person name="Petersen M."/>
            <person name="Berrin J.G."/>
            <person name="Delaux P.M."/>
            <person name="Dal Grande F."/>
            <person name="Keller J."/>
        </authorList>
    </citation>
    <scope>NUCLEOTIDE SEQUENCE [LARGE SCALE GENOMIC DNA]</scope>
    <source>
        <strain evidence="17 18">SAG 216-7</strain>
    </source>
</reference>
<keyword evidence="12" id="KW-0862">Zinc</keyword>
<evidence type="ECO:0000256" key="13">
    <source>
        <dbReference type="SAM" id="MobiDB-lite"/>
    </source>
</evidence>
<dbReference type="InterPro" id="IPR000719">
    <property type="entry name" value="Prot_kinase_dom"/>
</dbReference>
<dbReference type="Gene3D" id="1.20.1440.180">
    <property type="entry name" value="KEN domain"/>
    <property type="match status" value="1"/>
</dbReference>
<feature type="domain" description="KEN" evidence="16">
    <location>
        <begin position="1160"/>
        <end position="1292"/>
    </location>
</feature>
<dbReference type="Gene3D" id="2.130.10.10">
    <property type="entry name" value="YVTN repeat-like/Quinoprotein amine dehydrogenase"/>
    <property type="match status" value="1"/>
</dbReference>
<sequence length="1569" mass="170483">MPTAQHALGAIWSIRSARDVQNARSVDIHKRQRSSQEVAEAAPQLQQKAAKADRAARPGASIRQAEVRWDPLEASLATDIAVSLSSDSWGSEPLSQKPKRKGSSTAAKSTASKAAPTVSLPKGYVECPSCTMQLRATLLNDHLDKCLEKDSCDFQVQPRRPQLVPSACKLEVPPKLVFSMLNNKDLQAKLRVYRLPVDGKRQDWEQRYNRFRVEVQIAQDAGESVTLDELARRLTKKERQTAAVAFTGPRSKQAAPSLAGAASFEELISKTRERAAQKAAAAQQPAAPSQEPQQPSQAAAPAAQPEQCAQPRGKQNVQQRLPLYPSEDGSIALARTATLASETYKEPLLVSLLDGKVIAVDRDTGRKLWTFDSGEPLLSASGPAEVLTPERSNQPAVQNYGPLVIPSVDGDLYSYQHGADHLQKLPGSVADMANGFPSRTPDGALVKGSNFGGFLVLDPETGEILRDPPGNAKDFVAETAEGESPRRYVVGWQRYTVHSVDEVTYETRWNVIYTRMRGVGPNEGKLSDLTGLESSSNGTLLRRDRRTGEVMWDLQLSSPAVTAFMASGRIARPQLDGEASRSKIIMVDRGSGGYYALPAPRGHSSTGLALPPQEAPSLALEVGDEPVTVVAEDCGDMWQCPLGAHQIKEAPTQDQILFLPSVHTRNDSPARESRVAILPSDSREESADGEGADDDDGSWNRSVMGWLQVGAGALVGAALFGMLTHQYDVGKPRLWTTLDKKHMAEGIVTMEMSYTGSQQEARDAAEAALKNEQDARAATPQLSTIRDHTGSGVGNDPDENARRARKRWKKARDTRFSNKMMGAIKESALEGDSRASLDEEEEDEQDEDEDLGIDEDRLAPMQAAAGDNTAHSSGRSSTVQSREVARAGVSRVGRMEIGPEILGYGSSGTLVFEGTLHGRPIAVKRILSQFYELARKEIGALILSDEHPNIVRCFAMEEDNEFVYLALERCRQSLNDLVNSEDGPANFLDDARRPTPFCMQVVEEAGHGLVALHQRGIVHRDIKPQNILLTESRHAKLSDMGLCKRLAIDQSSFESRGPGGSTGWQAPEQLISRSGGDVRQGKSVDIFSFGLVIFYCLTGGKHAFGESYERDFNILQGRASLREVAHLKEAENLVRAMLVPAPKRRPSIASVMAHPFWWPPQRRLSFLVDLSDRMENEDREEDQSLLAALEACSEEALGGRNWMARLDPDFLENLGRYRKYRPDSLRDLLRVIRNKHNHFRELPEPLQAKLGPMPEGFLSYFSSRFPNLLMATFCFGLHRCAEEPMLAKYYPAGALEFPLELMSTRLAAATGAPATAANTVDAIRGVQKRALSMPLPGARQAPLFPEPVAAADAPGAPRAKSAPEASVAPTASSATPASREPGSSQGSPFTSSGLMHMRHSASPPFAQGPASAGVSGRSSGEINGLQAPRNGFIHRTPPLPPPQHRSSSPSNSARSSVSGRSVYSAQQPPPPPSLQRSSPSGSVWSMSGSSMLGPNWAYMPPPSQSDVPPHMQPQRQHGPRTASALDRLRGGSSSLSSSGENVCSHFEKTRTCKFGPACKFHHPEPLHGA</sequence>
<dbReference type="PROSITE" id="PS00108">
    <property type="entry name" value="PROTEIN_KINASE_ST"/>
    <property type="match status" value="1"/>
</dbReference>
<comment type="caution">
    <text evidence="17">The sequence shown here is derived from an EMBL/GenBank/DDBJ whole genome shotgun (WGS) entry which is preliminary data.</text>
</comment>
<keyword evidence="9" id="KW-0067">ATP-binding</keyword>
<feature type="compositionally biased region" description="Low complexity" evidence="13">
    <location>
        <begin position="103"/>
        <end position="115"/>
    </location>
</feature>
<keyword evidence="12" id="KW-0479">Metal-binding</keyword>
<dbReference type="InterPro" id="IPR038357">
    <property type="entry name" value="KEN_sf"/>
</dbReference>
<feature type="region of interest" description="Disordered" evidence="13">
    <location>
        <begin position="665"/>
        <end position="699"/>
    </location>
</feature>
<dbReference type="InterPro" id="IPR011009">
    <property type="entry name" value="Kinase-like_dom_sf"/>
</dbReference>
<feature type="compositionally biased region" description="Polar residues" evidence="13">
    <location>
        <begin position="1382"/>
        <end position="1393"/>
    </location>
</feature>
<keyword evidence="5" id="KW-0812">Transmembrane</keyword>
<feature type="region of interest" description="Disordered" evidence="13">
    <location>
        <begin position="864"/>
        <end position="884"/>
    </location>
</feature>
<dbReference type="Pfam" id="PF06479">
    <property type="entry name" value="Ribonuc_2-5A"/>
    <property type="match status" value="1"/>
</dbReference>
<feature type="zinc finger region" description="C3H1-type" evidence="12">
    <location>
        <begin position="1537"/>
        <end position="1565"/>
    </location>
</feature>
<gene>
    <name evidence="17" type="ORF">WJX75_008254</name>
</gene>
<feature type="region of interest" description="Disordered" evidence="13">
    <location>
        <begin position="1348"/>
        <end position="1541"/>
    </location>
</feature>
<dbReference type="Gene3D" id="1.10.510.10">
    <property type="entry name" value="Transferase(Phosphotransferase) domain 1"/>
    <property type="match status" value="1"/>
</dbReference>
<dbReference type="InterPro" id="IPR015943">
    <property type="entry name" value="WD40/YVTN_repeat-like_dom_sf"/>
</dbReference>
<name>A0ABR2YIL9_9CHLO</name>
<evidence type="ECO:0000256" key="7">
    <source>
        <dbReference type="ARBA" id="ARBA00022741"/>
    </source>
</evidence>
<dbReference type="InterPro" id="IPR008271">
    <property type="entry name" value="Ser/Thr_kinase_AS"/>
</dbReference>
<dbReference type="SMART" id="SM00564">
    <property type="entry name" value="PQQ"/>
    <property type="match status" value="2"/>
</dbReference>